<gene>
    <name evidence="1" type="ORF">UT08_C0004G0075</name>
</gene>
<organism evidence="1 2">
    <name type="scientific">Candidatus Woesebacteria bacterium GW2011_GWB1_38_8</name>
    <dbReference type="NCBI Taxonomy" id="1618570"/>
    <lineage>
        <taxon>Bacteria</taxon>
        <taxon>Candidatus Woeseibacteriota</taxon>
    </lineage>
</organism>
<evidence type="ECO:0000313" key="2">
    <source>
        <dbReference type="Proteomes" id="UP000034081"/>
    </source>
</evidence>
<name>A0A0G0L1D1_9BACT</name>
<dbReference type="EMBL" id="LBVL01000004">
    <property type="protein sequence ID" value="KKQ85763.1"/>
    <property type="molecule type" value="Genomic_DNA"/>
</dbReference>
<reference evidence="1 2" key="1">
    <citation type="journal article" date="2015" name="Nature">
        <title>rRNA introns, odd ribosomes, and small enigmatic genomes across a large radiation of phyla.</title>
        <authorList>
            <person name="Brown C.T."/>
            <person name="Hug L.A."/>
            <person name="Thomas B.C."/>
            <person name="Sharon I."/>
            <person name="Castelle C.J."/>
            <person name="Singh A."/>
            <person name="Wilkins M.J."/>
            <person name="Williams K.H."/>
            <person name="Banfield J.F."/>
        </authorList>
    </citation>
    <scope>NUCLEOTIDE SEQUENCE [LARGE SCALE GENOMIC DNA]</scope>
</reference>
<comment type="caution">
    <text evidence="1">The sequence shown here is derived from an EMBL/GenBank/DDBJ whole genome shotgun (WGS) entry which is preliminary data.</text>
</comment>
<protein>
    <submittedName>
        <fullName evidence="1">Uncharacterized protein</fullName>
    </submittedName>
</protein>
<dbReference type="STRING" id="1618570.UT08_C0004G0075"/>
<dbReference type="AlphaFoldDB" id="A0A0G0L1D1"/>
<proteinExistence type="predicted"/>
<dbReference type="Proteomes" id="UP000034081">
    <property type="component" value="Unassembled WGS sequence"/>
</dbReference>
<sequence>MAVAIIQKNIEEKLKNLLTTNSLSQIANMYQENFSIPLDQLKVKIGEKLTLKICFFTGNKRVCYSIRDKNDHNRAKEIFSKYLAT</sequence>
<evidence type="ECO:0000313" key="1">
    <source>
        <dbReference type="EMBL" id="KKQ85763.1"/>
    </source>
</evidence>
<accession>A0A0G0L1D1</accession>